<dbReference type="InterPro" id="IPR011333">
    <property type="entry name" value="SKP1/BTB/POZ_sf"/>
</dbReference>
<evidence type="ECO:0000256" key="3">
    <source>
        <dbReference type="SAM" id="Coils"/>
    </source>
</evidence>
<feature type="compositionally biased region" description="Low complexity" evidence="4">
    <location>
        <begin position="553"/>
        <end position="574"/>
    </location>
</feature>
<feature type="region of interest" description="Disordered" evidence="4">
    <location>
        <begin position="311"/>
        <end position="350"/>
    </location>
</feature>
<evidence type="ECO:0000256" key="5">
    <source>
        <dbReference type="SAM" id="Phobius"/>
    </source>
</evidence>
<feature type="compositionally biased region" description="Basic residues" evidence="4">
    <location>
        <begin position="207"/>
        <end position="216"/>
    </location>
</feature>
<comment type="caution">
    <text evidence="7">The sequence shown here is derived from an EMBL/GenBank/DDBJ whole genome shotgun (WGS) entry which is preliminary data.</text>
</comment>
<dbReference type="OrthoDB" id="10027872at2759"/>
<keyword evidence="5" id="KW-1133">Transmembrane helix</keyword>
<feature type="region of interest" description="Disordered" evidence="4">
    <location>
        <begin position="373"/>
        <end position="402"/>
    </location>
</feature>
<comment type="subcellular location">
    <subcellularLocation>
        <location evidence="1">Nucleus</location>
    </subcellularLocation>
</comment>
<feature type="domain" description="BTB" evidence="6">
    <location>
        <begin position="35"/>
        <end position="100"/>
    </location>
</feature>
<gene>
    <name evidence="7" type="ORF">FF38_11979</name>
</gene>
<dbReference type="SMART" id="SM00225">
    <property type="entry name" value="BTB"/>
    <property type="match status" value="1"/>
</dbReference>
<dbReference type="GO" id="GO:0006357">
    <property type="term" value="P:regulation of transcription by RNA polymerase II"/>
    <property type="evidence" value="ECO:0007669"/>
    <property type="project" value="TreeGrafter"/>
</dbReference>
<organism evidence="7 8">
    <name type="scientific">Lucilia cuprina</name>
    <name type="common">Green bottle fly</name>
    <name type="synonym">Australian sheep blowfly</name>
    <dbReference type="NCBI Taxonomy" id="7375"/>
    <lineage>
        <taxon>Eukaryota</taxon>
        <taxon>Metazoa</taxon>
        <taxon>Ecdysozoa</taxon>
        <taxon>Arthropoda</taxon>
        <taxon>Hexapoda</taxon>
        <taxon>Insecta</taxon>
        <taxon>Pterygota</taxon>
        <taxon>Neoptera</taxon>
        <taxon>Endopterygota</taxon>
        <taxon>Diptera</taxon>
        <taxon>Brachycera</taxon>
        <taxon>Muscomorpha</taxon>
        <taxon>Oestroidea</taxon>
        <taxon>Calliphoridae</taxon>
        <taxon>Luciliinae</taxon>
        <taxon>Lucilia</taxon>
    </lineage>
</organism>
<keyword evidence="2" id="KW-0539">Nucleus</keyword>
<dbReference type="FunFam" id="3.30.160.60:FF:001439">
    <property type="entry name" value="Trithorax-like, isoform C"/>
    <property type="match status" value="1"/>
</dbReference>
<feature type="region of interest" description="Disordered" evidence="4">
    <location>
        <begin position="206"/>
        <end position="230"/>
    </location>
</feature>
<dbReference type="PROSITE" id="PS50097">
    <property type="entry name" value="BTB"/>
    <property type="match status" value="1"/>
</dbReference>
<feature type="region of interest" description="Disordered" evidence="4">
    <location>
        <begin position="546"/>
        <end position="574"/>
    </location>
</feature>
<dbReference type="AlphaFoldDB" id="A0A0L0CEA8"/>
<keyword evidence="5" id="KW-0812">Transmembrane</keyword>
<feature type="transmembrane region" description="Helical" evidence="5">
    <location>
        <begin position="680"/>
        <end position="702"/>
    </location>
</feature>
<dbReference type="Pfam" id="PF09237">
    <property type="entry name" value="GAGA"/>
    <property type="match status" value="1"/>
</dbReference>
<proteinExistence type="predicted"/>
<accession>A0A0L0CEA8</accession>
<dbReference type="InterPro" id="IPR015318">
    <property type="entry name" value="Znf_GAGA-bd_fac"/>
</dbReference>
<dbReference type="InterPro" id="IPR000210">
    <property type="entry name" value="BTB/POZ_dom"/>
</dbReference>
<dbReference type="PROSITE" id="PS00028">
    <property type="entry name" value="ZINC_FINGER_C2H2_1"/>
    <property type="match status" value="1"/>
</dbReference>
<feature type="coiled-coil region" evidence="3">
    <location>
        <begin position="247"/>
        <end position="277"/>
    </location>
</feature>
<reference evidence="7 8" key="1">
    <citation type="journal article" date="2015" name="Nat. Commun.">
        <title>Lucilia cuprina genome unlocks parasitic fly biology to underpin future interventions.</title>
        <authorList>
            <person name="Anstead C.A."/>
            <person name="Korhonen P.K."/>
            <person name="Young N.D."/>
            <person name="Hall R.S."/>
            <person name="Jex A.R."/>
            <person name="Murali S.C."/>
            <person name="Hughes D.S."/>
            <person name="Lee S.F."/>
            <person name="Perry T."/>
            <person name="Stroehlein A.J."/>
            <person name="Ansell B.R."/>
            <person name="Breugelmans B."/>
            <person name="Hofmann A."/>
            <person name="Qu J."/>
            <person name="Dugan S."/>
            <person name="Lee S.L."/>
            <person name="Chao H."/>
            <person name="Dinh H."/>
            <person name="Han Y."/>
            <person name="Doddapaneni H.V."/>
            <person name="Worley K.C."/>
            <person name="Muzny D.M."/>
            <person name="Ioannidis P."/>
            <person name="Waterhouse R.M."/>
            <person name="Zdobnov E.M."/>
            <person name="James P.J."/>
            <person name="Bagnall N.H."/>
            <person name="Kotze A.C."/>
            <person name="Gibbs R.A."/>
            <person name="Richards S."/>
            <person name="Batterham P."/>
            <person name="Gasser R.B."/>
        </authorList>
    </citation>
    <scope>NUCLEOTIDE SEQUENCE [LARGE SCALE GENOMIC DNA]</scope>
    <source>
        <strain evidence="7 8">LS</strain>
        <tissue evidence="7">Full body</tissue>
    </source>
</reference>
<evidence type="ECO:0000256" key="2">
    <source>
        <dbReference type="ARBA" id="ARBA00023242"/>
    </source>
</evidence>
<evidence type="ECO:0000313" key="8">
    <source>
        <dbReference type="Proteomes" id="UP000037069"/>
    </source>
</evidence>
<keyword evidence="5" id="KW-0472">Membrane</keyword>
<sequence>MMALPMNSLYSLTWGDYGTSLVSAIQLLRCHGDLVDCTLAAGGRSFPAHKIVLCAASPFLLDLLKNTPCKHPVVMLAGVNANDLEALLEFVYRGEVSVDHAQLPSLLQAAQCLNIQGLAPQTVTKDDYTHSIQLQHMIPQHHHEQDQLIATIATAPQQTVHAQVVDDIHQAGQILQTTTQTNAATGQQQTILTTDATKDVIQQYLPARKRKPRVKKMSPTAPKISKVEGMETIISTPTSSHTATTVQTNQQQQVQQQQQQQQQQQAQQQQQQQVQQQQVQQQQQIENGTETQIITSTPIIKSEVTKVETIVSMDPNGSGDVTMVTPSKPGKRTKNTSGEKPRSRSQSEQPATCPICYAVIRQSRNLRRHLELRHFAKPGVKKEKKSKSGAANTSATDSDNGTTLLASSTLNSDTSTLLDTSQHTGVVVTATAAPLTTTSTVATPILVSSAALNVGGTITQIPMKQEPGGGGGGCIVGTANAQPLTVTQNQMQNVIHIVTPGKKTAMAVPPGTTNASGTSTVTTTTVSTVPQVQSVQSLHTLQTVQVKKDPDAQNQQQQQQQQPQTMTVTTTNNGQQQQHQQQQQQQQQVQQVQVQQTQQIQQHHIIDQSGNISTATTTANTQQQQQNQQQQQQQQQQPQQIVTQTENTDGTTSLSIAQVQTLQGHQILGNINQLLLKICFVLNILSYYAIFLYYLFFFSIILPSGNNKNILVKKVFILKGSNNT</sequence>
<dbReference type="STRING" id="7375.A0A0L0CEA8"/>
<dbReference type="PANTHER" id="PTHR23110">
    <property type="entry name" value="BTB DOMAIN TRANSCRIPTION FACTOR"/>
    <property type="match status" value="1"/>
</dbReference>
<dbReference type="OMA" id="YTHSIQL"/>
<feature type="compositionally biased region" description="Polar residues" evidence="4">
    <location>
        <begin position="389"/>
        <end position="401"/>
    </location>
</feature>
<dbReference type="Gene3D" id="3.30.710.10">
    <property type="entry name" value="Potassium Channel Kv1.1, Chain A"/>
    <property type="match status" value="1"/>
</dbReference>
<dbReference type="InterPro" id="IPR051095">
    <property type="entry name" value="Dros_DevTransReg"/>
</dbReference>
<name>A0A0L0CEA8_LUCCU</name>
<dbReference type="Pfam" id="PF00651">
    <property type="entry name" value="BTB"/>
    <property type="match status" value="1"/>
</dbReference>
<dbReference type="FunFam" id="3.30.710.10:FF:000096">
    <property type="entry name" value="Trithorax-like, isoform C"/>
    <property type="match status" value="1"/>
</dbReference>
<dbReference type="SUPFAM" id="SSF54695">
    <property type="entry name" value="POZ domain"/>
    <property type="match status" value="1"/>
</dbReference>
<evidence type="ECO:0000313" key="7">
    <source>
        <dbReference type="EMBL" id="KNC30581.1"/>
    </source>
</evidence>
<dbReference type="EMBL" id="JRES01000502">
    <property type="protein sequence ID" value="KNC30581.1"/>
    <property type="molecule type" value="Genomic_DNA"/>
</dbReference>
<evidence type="ECO:0000256" key="1">
    <source>
        <dbReference type="ARBA" id="ARBA00004123"/>
    </source>
</evidence>
<dbReference type="Gene3D" id="3.30.160.60">
    <property type="entry name" value="Classic Zinc Finger"/>
    <property type="match status" value="1"/>
</dbReference>
<dbReference type="GO" id="GO:0048468">
    <property type="term" value="P:cell development"/>
    <property type="evidence" value="ECO:0007669"/>
    <property type="project" value="UniProtKB-ARBA"/>
</dbReference>
<evidence type="ECO:0000259" key="6">
    <source>
        <dbReference type="PROSITE" id="PS50097"/>
    </source>
</evidence>
<dbReference type="PANTHER" id="PTHR23110:SF10">
    <property type="entry name" value="TRANSCRIPTION FACTOR GAGA"/>
    <property type="match status" value="1"/>
</dbReference>
<keyword evidence="8" id="KW-1185">Reference proteome</keyword>
<dbReference type="GO" id="GO:0048513">
    <property type="term" value="P:animal organ development"/>
    <property type="evidence" value="ECO:0007669"/>
    <property type="project" value="UniProtKB-ARBA"/>
</dbReference>
<dbReference type="GO" id="GO:0005634">
    <property type="term" value="C:nucleus"/>
    <property type="evidence" value="ECO:0007669"/>
    <property type="project" value="UniProtKB-SubCell"/>
</dbReference>
<dbReference type="InterPro" id="IPR013087">
    <property type="entry name" value="Znf_C2H2_type"/>
</dbReference>
<dbReference type="Proteomes" id="UP000037069">
    <property type="component" value="Unassembled WGS sequence"/>
</dbReference>
<dbReference type="GO" id="GO:0003006">
    <property type="term" value="P:developmental process involved in reproduction"/>
    <property type="evidence" value="ECO:0007669"/>
    <property type="project" value="UniProtKB-ARBA"/>
</dbReference>
<protein>
    <submittedName>
        <fullName evidence="7">Transcription factor GAGA</fullName>
    </submittedName>
</protein>
<dbReference type="CDD" id="cd18315">
    <property type="entry name" value="BTB_POZ_BAB-like"/>
    <property type="match status" value="1"/>
</dbReference>
<evidence type="ECO:0000256" key="4">
    <source>
        <dbReference type="SAM" id="MobiDB-lite"/>
    </source>
</evidence>
<keyword evidence="3" id="KW-0175">Coiled coil</keyword>